<evidence type="ECO:0000256" key="1">
    <source>
        <dbReference type="ARBA" id="ARBA00001946"/>
    </source>
</evidence>
<feature type="domain" description="S1 motif" evidence="6">
    <location>
        <begin position="38"/>
        <end position="113"/>
    </location>
</feature>
<evidence type="ECO:0000256" key="2">
    <source>
        <dbReference type="ARBA" id="ARBA00022723"/>
    </source>
</evidence>
<dbReference type="CDD" id="cd04453">
    <property type="entry name" value="S1_RNase_E"/>
    <property type="match status" value="1"/>
</dbReference>
<protein>
    <submittedName>
        <fullName evidence="7">Rne/Rng family ribonuclease</fullName>
    </submittedName>
</protein>
<dbReference type="PANTHER" id="PTHR30001:SF0">
    <property type="entry name" value="RIBONUCLEASE G"/>
    <property type="match status" value="1"/>
</dbReference>
<evidence type="ECO:0000313" key="8">
    <source>
        <dbReference type="Proteomes" id="UP001056500"/>
    </source>
</evidence>
<keyword evidence="5" id="KW-0694">RNA-binding</keyword>
<dbReference type="PROSITE" id="PS50126">
    <property type="entry name" value="S1"/>
    <property type="match status" value="1"/>
</dbReference>
<keyword evidence="3" id="KW-0378">Hydrolase</keyword>
<accession>A0ABY4WBB6</accession>
<dbReference type="InterPro" id="IPR003029">
    <property type="entry name" value="S1_domain"/>
</dbReference>
<reference evidence="7" key="1">
    <citation type="submission" date="2022-06" db="EMBL/GenBank/DDBJ databases">
        <title>Genome sequencing of Brevibacillus sp. BB3-R1.</title>
        <authorList>
            <person name="Heo J."/>
            <person name="Lee D."/>
            <person name="Won M."/>
            <person name="Han B.-H."/>
            <person name="Hong S.-B."/>
            <person name="Kwon S.-W."/>
        </authorList>
    </citation>
    <scope>NUCLEOTIDE SEQUENCE</scope>
    <source>
        <strain evidence="7">BB3-R1</strain>
    </source>
</reference>
<keyword evidence="2" id="KW-0479">Metal-binding</keyword>
<organism evidence="7 8">
    <name type="scientific">Brevibacillus ruminantium</name>
    <dbReference type="NCBI Taxonomy" id="2950604"/>
    <lineage>
        <taxon>Bacteria</taxon>
        <taxon>Bacillati</taxon>
        <taxon>Bacillota</taxon>
        <taxon>Bacilli</taxon>
        <taxon>Bacillales</taxon>
        <taxon>Paenibacillaceae</taxon>
        <taxon>Brevibacillus</taxon>
    </lineage>
</organism>
<evidence type="ECO:0000256" key="3">
    <source>
        <dbReference type="ARBA" id="ARBA00022801"/>
    </source>
</evidence>
<evidence type="ECO:0000256" key="4">
    <source>
        <dbReference type="ARBA" id="ARBA00022842"/>
    </source>
</evidence>
<dbReference type="InterPro" id="IPR012340">
    <property type="entry name" value="NA-bd_OB-fold"/>
</dbReference>
<dbReference type="InterPro" id="IPR004659">
    <property type="entry name" value="RNase_E/G"/>
</dbReference>
<evidence type="ECO:0000313" key="7">
    <source>
        <dbReference type="EMBL" id="USG64126.1"/>
    </source>
</evidence>
<keyword evidence="8" id="KW-1185">Reference proteome</keyword>
<keyword evidence="4" id="KW-0460">Magnesium</keyword>
<evidence type="ECO:0000259" key="6">
    <source>
        <dbReference type="PROSITE" id="PS50126"/>
    </source>
</evidence>
<gene>
    <name evidence="7" type="ORF">NDK47_18440</name>
</gene>
<name>A0ABY4WBB6_9BACL</name>
<dbReference type="EMBL" id="CP098755">
    <property type="protein sequence ID" value="USG64126.1"/>
    <property type="molecule type" value="Genomic_DNA"/>
</dbReference>
<dbReference type="Pfam" id="PF10150">
    <property type="entry name" value="RNase_E_G"/>
    <property type="match status" value="1"/>
</dbReference>
<dbReference type="Gene3D" id="2.40.50.140">
    <property type="entry name" value="Nucleic acid-binding proteins"/>
    <property type="match status" value="1"/>
</dbReference>
<dbReference type="SMART" id="SM00316">
    <property type="entry name" value="S1"/>
    <property type="match status" value="1"/>
</dbReference>
<dbReference type="Proteomes" id="UP001056500">
    <property type="component" value="Chromosome"/>
</dbReference>
<dbReference type="SUPFAM" id="SSF50249">
    <property type="entry name" value="Nucleic acid-binding proteins"/>
    <property type="match status" value="1"/>
</dbReference>
<evidence type="ECO:0000256" key="5">
    <source>
        <dbReference type="ARBA" id="ARBA00022884"/>
    </source>
</evidence>
<dbReference type="RefSeq" id="WP_251871242.1">
    <property type="nucleotide sequence ID" value="NZ_CP098755.1"/>
</dbReference>
<dbReference type="PANTHER" id="PTHR30001">
    <property type="entry name" value="RIBONUCLEASE"/>
    <property type="match status" value="1"/>
</dbReference>
<proteinExistence type="predicted"/>
<dbReference type="NCBIfam" id="TIGR00757">
    <property type="entry name" value="RNaseEG"/>
    <property type="match status" value="1"/>
</dbReference>
<dbReference type="InterPro" id="IPR019307">
    <property type="entry name" value="RNA-bd_AU-1/RNase_E/G"/>
</dbReference>
<comment type="cofactor">
    <cofactor evidence="1">
        <name>Mg(2+)</name>
        <dbReference type="ChEBI" id="CHEBI:18420"/>
    </cofactor>
</comment>
<sequence length="500" mass="56360">MRKIGITTVDGQVRIALMNQRELVELRLQPAESQPEAGAIYYGKVAKVVPGIQSAFLDIGSGTQAYLYVEEAVTMKSRETLPPINSLVRQGESLLVQVIKEATETKAPRLTTRVSLQGRLLVYFPPEGNGTGEEPISLSRKLKNDEQRKRLYTVMQRLLKPGESCIVRTEAAEADEALLEREWLFLRERWQNAWQAVQGKKSPFPVWQGEDPIEGALRDFLQGGAHAIVVEGAELYQHIRKLMAVLFPEELDKLQWYHQKERLWEAWVVNSQLSTALRREVPLPSGGNLVIERTEALTVIDVNTGAFLGKGGQQREQAVTQANLEAAKEIARQLRLRGIGGMIVIDFVNMQDTGNRERVLEALRTALADDPAPTAVLGMTALGLVEMTRKRTKASLAELLTEECDCCQGSGRRRKADEYLLDLRDDLAALARNQEAEAAVVELSPRLYRHWQRWQARGTALPLQLHVYLSMDWAEDKYRIVYVGNREEAERLSLLRSKDS</sequence>